<dbReference type="EMBL" id="JAQIFT010000016">
    <property type="protein sequence ID" value="MDA3730823.1"/>
    <property type="molecule type" value="Genomic_DNA"/>
</dbReference>
<organism evidence="2 3">
    <name type="scientific">Holtiella tumoricola</name>
    <dbReference type="NCBI Taxonomy" id="3018743"/>
    <lineage>
        <taxon>Bacteria</taxon>
        <taxon>Bacillati</taxon>
        <taxon>Bacillota</taxon>
        <taxon>Clostridia</taxon>
        <taxon>Lachnospirales</taxon>
        <taxon>Cellulosilyticaceae</taxon>
        <taxon>Holtiella</taxon>
    </lineage>
</organism>
<evidence type="ECO:0000313" key="2">
    <source>
        <dbReference type="EMBL" id="MDA3730823.1"/>
    </source>
</evidence>
<feature type="transmembrane region" description="Helical" evidence="1">
    <location>
        <begin position="48"/>
        <end position="76"/>
    </location>
</feature>
<evidence type="ECO:0000256" key="1">
    <source>
        <dbReference type="SAM" id="Phobius"/>
    </source>
</evidence>
<feature type="transmembrane region" description="Helical" evidence="1">
    <location>
        <begin position="88"/>
        <end position="110"/>
    </location>
</feature>
<sequence>MLHLTLMEVLFRALPDAILFMTGAHIFSNVPINKSKMLKSILCMTVTVYLIRSLPISFGIHTLLGVIATTSIIIGFHKFELTQAIRATFLTTLIQYISELINVVWIQVFLDKQIEMIFSNPQIKLLYGIPSLIISAIILYLCYLRKKSRKDMIENEYRIS</sequence>
<keyword evidence="3" id="KW-1185">Reference proteome</keyword>
<dbReference type="Proteomes" id="UP001169242">
    <property type="component" value="Unassembled WGS sequence"/>
</dbReference>
<dbReference type="RefSeq" id="WP_271011328.1">
    <property type="nucleotide sequence ID" value="NZ_JAQIFT010000016.1"/>
</dbReference>
<feature type="transmembrane region" description="Helical" evidence="1">
    <location>
        <begin position="125"/>
        <end position="144"/>
    </location>
</feature>
<keyword evidence="1" id="KW-0472">Membrane</keyword>
<protein>
    <submittedName>
        <fullName evidence="2">Uncharacterized protein</fullName>
    </submittedName>
</protein>
<gene>
    <name evidence="2" type="ORF">PBV87_04835</name>
</gene>
<accession>A0AA42DKW9</accession>
<comment type="caution">
    <text evidence="2">The sequence shown here is derived from an EMBL/GenBank/DDBJ whole genome shotgun (WGS) entry which is preliminary data.</text>
</comment>
<reference evidence="2" key="1">
    <citation type="journal article" date="2023" name="Int. J. Syst. Evol. Microbiol.">
        <title>&lt;i&gt;Holtiella tumoricola&lt;/i&gt; gen. nov. sp. nov., isolated from a human clinical sample.</title>
        <authorList>
            <person name="Allen-Vercoe E."/>
            <person name="Daigneault M.C."/>
            <person name="Vancuren S.J."/>
            <person name="Cochrane K."/>
            <person name="O'Neal L.L."/>
            <person name="Sankaranarayanan K."/>
            <person name="Lawson P.A."/>
        </authorList>
    </citation>
    <scope>NUCLEOTIDE SEQUENCE</scope>
    <source>
        <strain evidence="2">CC70A</strain>
    </source>
</reference>
<evidence type="ECO:0000313" key="3">
    <source>
        <dbReference type="Proteomes" id="UP001169242"/>
    </source>
</evidence>
<keyword evidence="1" id="KW-0812">Transmembrane</keyword>
<dbReference type="AlphaFoldDB" id="A0AA42DKW9"/>
<proteinExistence type="predicted"/>
<name>A0AA42DKW9_9FIRM</name>
<keyword evidence="1" id="KW-1133">Transmembrane helix</keyword>